<dbReference type="GO" id="GO:0005829">
    <property type="term" value="C:cytosol"/>
    <property type="evidence" value="ECO:0007669"/>
    <property type="project" value="TreeGrafter"/>
</dbReference>
<dbReference type="InterPro" id="IPR054076">
    <property type="entry name" value="ZUO1-like_ZHD"/>
</dbReference>
<dbReference type="CDD" id="cd23953">
    <property type="entry name" value="zuotin_NTD"/>
    <property type="match status" value="1"/>
</dbReference>
<comment type="subcellular location">
    <subcellularLocation>
        <location evidence="1">Cytoplasm</location>
    </subcellularLocation>
</comment>
<feature type="region of interest" description="Disordered" evidence="4">
    <location>
        <begin position="250"/>
        <end position="352"/>
    </location>
</feature>
<dbReference type="Pfam" id="PF00226">
    <property type="entry name" value="DnaJ"/>
    <property type="match status" value="1"/>
</dbReference>
<dbReference type="SMART" id="SM00271">
    <property type="entry name" value="DnaJ"/>
    <property type="match status" value="1"/>
</dbReference>
<dbReference type="CDD" id="cd06257">
    <property type="entry name" value="DnaJ"/>
    <property type="match status" value="1"/>
</dbReference>
<dbReference type="InterPro" id="IPR018253">
    <property type="entry name" value="DnaJ_domain_CS"/>
</dbReference>
<evidence type="ECO:0000259" key="5">
    <source>
        <dbReference type="PROSITE" id="PS50076"/>
    </source>
</evidence>
<evidence type="ECO:0000256" key="4">
    <source>
        <dbReference type="SAM" id="MobiDB-lite"/>
    </source>
</evidence>
<dbReference type="Pfam" id="PF16717">
    <property type="entry name" value="RAC_head"/>
    <property type="match status" value="1"/>
</dbReference>
<feature type="domain" description="J" evidence="5">
    <location>
        <begin position="94"/>
        <end position="163"/>
    </location>
</feature>
<keyword evidence="7" id="KW-1185">Reference proteome</keyword>
<dbReference type="PROSITE" id="PS50076">
    <property type="entry name" value="DNAJ_2"/>
    <property type="match status" value="1"/>
</dbReference>
<dbReference type="EMBL" id="CABFWN010000002">
    <property type="protein sequence ID" value="VUG17313.1"/>
    <property type="molecule type" value="Genomic_DNA"/>
</dbReference>
<sequence length="424" mass="49002">MSLPAVPADFKEDFKAASKFSEPLEAKVEPVGQYFLAHATRILQDRTWSEYEQIKEKKAREEASKQKKDDGDEFEDVTDPELLEHDPRDWKKCDLYAVLGLNKFRSRATRDQIDRAYRKQVLQFHPDKQGEKGGFQDGFFKIIQKAYEVLTDATKRRQFDSVDKAAEVPAPSKKSKYDFFEAWGPVFEAEGRFSVRQPVPKLGNTESSKQDVEEFYKFWNNFDSWRSFEFLDEDVPDDTSNRDHKRYIEKKNHSARRKRKTDDNKRLDALVKRAHSEDPRIKKFKQLEKEEKARKKWEREAGARQAAAEAKEKAEKEAAEKAKKEAEQKQKREKNKKSKEAKKSAKKKSKRTIRAAVKDTKYFGAEANASVIDSDVETLLSSLEFEPLVELGDNVKAAGDDAEKIKSLLLAAAKATGKSYDYFK</sequence>
<evidence type="ECO:0000256" key="1">
    <source>
        <dbReference type="ARBA" id="ARBA00004496"/>
    </source>
</evidence>
<name>A0A3F2Y3W3_DEKBR</name>
<dbReference type="PRINTS" id="PR00625">
    <property type="entry name" value="JDOMAIN"/>
</dbReference>
<evidence type="ECO:0000256" key="2">
    <source>
        <dbReference type="ARBA" id="ARBA00022490"/>
    </source>
</evidence>
<feature type="compositionally biased region" description="Basic and acidic residues" evidence="4">
    <location>
        <begin position="309"/>
        <end position="330"/>
    </location>
</feature>
<keyword evidence="2" id="KW-0963">Cytoplasm</keyword>
<dbReference type="GO" id="GO:0006450">
    <property type="term" value="P:regulation of translational fidelity"/>
    <property type="evidence" value="ECO:0007669"/>
    <property type="project" value="InterPro"/>
</dbReference>
<dbReference type="Gene3D" id="1.10.287.110">
    <property type="entry name" value="DnaJ domain"/>
    <property type="match status" value="1"/>
</dbReference>
<dbReference type="GO" id="GO:0051083">
    <property type="term" value="P:'de novo' cotranslational protein folding"/>
    <property type="evidence" value="ECO:0007669"/>
    <property type="project" value="InterPro"/>
</dbReference>
<dbReference type="Pfam" id="PF21884">
    <property type="entry name" value="ZUO1-like_ZHD"/>
    <property type="match status" value="1"/>
</dbReference>
<accession>A0A3F2Y3W3</accession>
<dbReference type="InterPro" id="IPR058871">
    <property type="entry name" value="Zuotin_N"/>
</dbReference>
<dbReference type="SUPFAM" id="SSF46565">
    <property type="entry name" value="Chaperone J-domain"/>
    <property type="match status" value="1"/>
</dbReference>
<organism evidence="6 7">
    <name type="scientific">Dekkera bruxellensis</name>
    <name type="common">Brettanomyces custersii</name>
    <dbReference type="NCBI Taxonomy" id="5007"/>
    <lineage>
        <taxon>Eukaryota</taxon>
        <taxon>Fungi</taxon>
        <taxon>Dikarya</taxon>
        <taxon>Ascomycota</taxon>
        <taxon>Saccharomycotina</taxon>
        <taxon>Pichiomycetes</taxon>
        <taxon>Pichiales</taxon>
        <taxon>Pichiaceae</taxon>
        <taxon>Brettanomyces</taxon>
    </lineage>
</organism>
<feature type="compositionally biased region" description="Basic and acidic residues" evidence="4">
    <location>
        <begin position="260"/>
        <end position="302"/>
    </location>
</feature>
<dbReference type="PANTHER" id="PTHR43999:SF1">
    <property type="entry name" value="DNAJ HOMOLOG SUBFAMILY C MEMBER 2"/>
    <property type="match status" value="1"/>
</dbReference>
<feature type="region of interest" description="Disordered" evidence="4">
    <location>
        <begin position="54"/>
        <end position="80"/>
    </location>
</feature>
<evidence type="ECO:0000313" key="7">
    <source>
        <dbReference type="Proteomes" id="UP000478008"/>
    </source>
</evidence>
<evidence type="ECO:0000313" key="6">
    <source>
        <dbReference type="EMBL" id="VUG17313.1"/>
    </source>
</evidence>
<dbReference type="GO" id="GO:0030544">
    <property type="term" value="F:Hsp70 protein binding"/>
    <property type="evidence" value="ECO:0007669"/>
    <property type="project" value="InterPro"/>
</dbReference>
<dbReference type="InterPro" id="IPR032003">
    <property type="entry name" value="RAC_head"/>
</dbReference>
<feature type="compositionally biased region" description="Basic and acidic residues" evidence="4">
    <location>
        <begin position="54"/>
        <end position="70"/>
    </location>
</feature>
<dbReference type="Gene3D" id="1.10.8.840">
    <property type="entry name" value="Ribosome-associated complex head domain"/>
    <property type="match status" value="1"/>
</dbReference>
<dbReference type="InterPro" id="IPR036869">
    <property type="entry name" value="J_dom_sf"/>
</dbReference>
<dbReference type="InterPro" id="IPR044634">
    <property type="entry name" value="Zuotin/DnaJC2"/>
</dbReference>
<feature type="compositionally biased region" description="Basic residues" evidence="4">
    <location>
        <begin position="331"/>
        <end position="352"/>
    </location>
</feature>
<gene>
    <name evidence="6" type="primary">ZUO1</name>
    <name evidence="6" type="ORF">DEBR0S2_03906G</name>
</gene>
<dbReference type="InterPro" id="IPR042569">
    <property type="entry name" value="RAC_head_sf"/>
</dbReference>
<reference evidence="6 7" key="1">
    <citation type="submission" date="2019-07" db="EMBL/GenBank/DDBJ databases">
        <authorList>
            <person name="Friedrich A."/>
            <person name="Schacherer J."/>
        </authorList>
    </citation>
    <scope>NUCLEOTIDE SEQUENCE [LARGE SCALE GENOMIC DNA]</scope>
</reference>
<dbReference type="Proteomes" id="UP000478008">
    <property type="component" value="Unassembled WGS sequence"/>
</dbReference>
<dbReference type="AlphaFoldDB" id="A0A3F2Y3W3"/>
<dbReference type="InterPro" id="IPR001623">
    <property type="entry name" value="DnaJ_domain"/>
</dbReference>
<feature type="compositionally biased region" description="Basic residues" evidence="4">
    <location>
        <begin position="250"/>
        <end position="259"/>
    </location>
</feature>
<dbReference type="PANTHER" id="PTHR43999">
    <property type="entry name" value="DNAJ HOMOLOG SUBFAMILY C MEMBER 2"/>
    <property type="match status" value="1"/>
</dbReference>
<dbReference type="Pfam" id="PF26185">
    <property type="entry name" value="Zuotin_N"/>
    <property type="match status" value="1"/>
</dbReference>
<keyword evidence="3" id="KW-0143">Chaperone</keyword>
<proteinExistence type="predicted"/>
<dbReference type="STRING" id="5007.A0A3F2Y3W3"/>
<dbReference type="GO" id="GO:0043022">
    <property type="term" value="F:ribosome binding"/>
    <property type="evidence" value="ECO:0007669"/>
    <property type="project" value="InterPro"/>
</dbReference>
<feature type="compositionally biased region" description="Acidic residues" evidence="4">
    <location>
        <begin position="71"/>
        <end position="80"/>
    </location>
</feature>
<protein>
    <submittedName>
        <fullName evidence="6">DEBR0S2_03906g1_1</fullName>
    </submittedName>
</protein>
<evidence type="ECO:0000256" key="3">
    <source>
        <dbReference type="ARBA" id="ARBA00023186"/>
    </source>
</evidence>
<dbReference type="PROSITE" id="PS00636">
    <property type="entry name" value="DNAJ_1"/>
    <property type="match status" value="1"/>
</dbReference>